<sequence length="480" mass="57201">MAQESATRCDICKKDLGKVFCYECRNFLCQMCISWHDKFPANKRHTVTDSHNVDRTTLMLTFVCEDHKLEFCYYCRKCKFLICTQCVTSVHNGHSIRDITEVAATAREDVQKRLGNIKENIETLSGWIDTFKTTKKTRLQTGTDKFIKEVNEMSQDLIRIIELVTENNLTYASDFLILEKQQLLYNLAKLKKSFSEYKSMHERHKVILKEKHDVTFFLKEKSLAKEFELIDAINFPEESKEIKPFNRNRFVNSVIEKIKCKYGERDPTPGSSPRRSKSPSVSTSHFSSSSSERDYKRKDTYRESHKESSGSKREYRYREDRERERGRKRDRSSERGRSYRPDSSHGRNLFWSMPDRSRSNYKTKFASENSFIEIDYRGRDPIPGSSLRRSKSPSVSTSHFSSFSSERDYKRKDTYRERHKESSGSKREYRYREDRERERGRKRDRSSESYSSSYHGNDRDHRYKDRRYATDRDRDRDRDR</sequence>
<dbReference type="Pfam" id="PF00643">
    <property type="entry name" value="zf-B_box"/>
    <property type="match status" value="1"/>
</dbReference>
<dbReference type="CDD" id="cd19757">
    <property type="entry name" value="Bbox1"/>
    <property type="match status" value="1"/>
</dbReference>
<evidence type="ECO:0000256" key="1">
    <source>
        <dbReference type="PROSITE-ProRule" id="PRU00024"/>
    </source>
</evidence>
<keyword evidence="1" id="KW-0479">Metal-binding</keyword>
<accession>A0A8B6BWD0</accession>
<evidence type="ECO:0000313" key="4">
    <source>
        <dbReference type="EMBL" id="VDH96826.1"/>
    </source>
</evidence>
<feature type="compositionally biased region" description="Basic and acidic residues" evidence="2">
    <location>
        <begin position="456"/>
        <end position="480"/>
    </location>
</feature>
<dbReference type="SMART" id="SM00336">
    <property type="entry name" value="BBOX"/>
    <property type="match status" value="2"/>
</dbReference>
<protein>
    <recommendedName>
        <fullName evidence="3">B box-type domain-containing protein</fullName>
    </recommendedName>
</protein>
<feature type="compositionally biased region" description="Low complexity" evidence="2">
    <location>
        <begin position="392"/>
        <end position="404"/>
    </location>
</feature>
<dbReference type="GO" id="GO:0005654">
    <property type="term" value="C:nucleoplasm"/>
    <property type="evidence" value="ECO:0007669"/>
    <property type="project" value="TreeGrafter"/>
</dbReference>
<comment type="caution">
    <text evidence="4">The sequence shown here is derived from an EMBL/GenBank/DDBJ whole genome shotgun (WGS) entry which is preliminary data.</text>
</comment>
<keyword evidence="1" id="KW-0863">Zinc-finger</keyword>
<evidence type="ECO:0000259" key="3">
    <source>
        <dbReference type="PROSITE" id="PS50119"/>
    </source>
</evidence>
<dbReference type="InterPro" id="IPR047153">
    <property type="entry name" value="TRIM45/56/19-like"/>
</dbReference>
<reference evidence="4" key="1">
    <citation type="submission" date="2018-11" db="EMBL/GenBank/DDBJ databases">
        <authorList>
            <person name="Alioto T."/>
            <person name="Alioto T."/>
        </authorList>
    </citation>
    <scope>NUCLEOTIDE SEQUENCE</scope>
</reference>
<dbReference type="EMBL" id="UYJE01000821">
    <property type="protein sequence ID" value="VDH96826.1"/>
    <property type="molecule type" value="Genomic_DNA"/>
</dbReference>
<name>A0A8B6BWD0_MYTGA</name>
<keyword evidence="5" id="KW-1185">Reference proteome</keyword>
<dbReference type="InterPro" id="IPR000315">
    <property type="entry name" value="Znf_B-box"/>
</dbReference>
<dbReference type="GO" id="GO:0061630">
    <property type="term" value="F:ubiquitin protein ligase activity"/>
    <property type="evidence" value="ECO:0007669"/>
    <property type="project" value="TreeGrafter"/>
</dbReference>
<dbReference type="Proteomes" id="UP000596742">
    <property type="component" value="Unassembled WGS sequence"/>
</dbReference>
<dbReference type="OrthoDB" id="6134531at2759"/>
<feature type="domain" description="B box-type" evidence="3">
    <location>
        <begin position="63"/>
        <end position="99"/>
    </location>
</feature>
<dbReference type="SUPFAM" id="SSF57845">
    <property type="entry name" value="B-box zinc-binding domain"/>
    <property type="match status" value="1"/>
</dbReference>
<dbReference type="GO" id="GO:0008270">
    <property type="term" value="F:zinc ion binding"/>
    <property type="evidence" value="ECO:0007669"/>
    <property type="project" value="UniProtKB-KW"/>
</dbReference>
<feature type="region of interest" description="Disordered" evidence="2">
    <location>
        <begin position="376"/>
        <end position="480"/>
    </location>
</feature>
<dbReference type="PANTHER" id="PTHR25462:SF305">
    <property type="entry name" value="RING-TYPE DOMAIN-CONTAINING PROTEIN"/>
    <property type="match status" value="1"/>
</dbReference>
<evidence type="ECO:0000256" key="2">
    <source>
        <dbReference type="SAM" id="MobiDB-lite"/>
    </source>
</evidence>
<dbReference type="PROSITE" id="PS50119">
    <property type="entry name" value="ZF_BBOX"/>
    <property type="match status" value="2"/>
</dbReference>
<dbReference type="PANTHER" id="PTHR25462">
    <property type="entry name" value="BONUS, ISOFORM C-RELATED"/>
    <property type="match status" value="1"/>
</dbReference>
<dbReference type="AlphaFoldDB" id="A0A8B6BWD0"/>
<gene>
    <name evidence="4" type="ORF">MGAL_10B052981</name>
</gene>
<feature type="compositionally biased region" description="Basic and acidic residues" evidence="2">
    <location>
        <begin position="405"/>
        <end position="447"/>
    </location>
</feature>
<feature type="domain" description="B box-type" evidence="3">
    <location>
        <begin position="4"/>
        <end position="50"/>
    </location>
</feature>
<feature type="compositionally biased region" description="Basic and acidic residues" evidence="2">
    <location>
        <begin position="291"/>
        <end position="345"/>
    </location>
</feature>
<feature type="region of interest" description="Disordered" evidence="2">
    <location>
        <begin position="262"/>
        <end position="355"/>
    </location>
</feature>
<organism evidence="4 5">
    <name type="scientific">Mytilus galloprovincialis</name>
    <name type="common">Mediterranean mussel</name>
    <dbReference type="NCBI Taxonomy" id="29158"/>
    <lineage>
        <taxon>Eukaryota</taxon>
        <taxon>Metazoa</taxon>
        <taxon>Spiralia</taxon>
        <taxon>Lophotrochozoa</taxon>
        <taxon>Mollusca</taxon>
        <taxon>Bivalvia</taxon>
        <taxon>Autobranchia</taxon>
        <taxon>Pteriomorphia</taxon>
        <taxon>Mytilida</taxon>
        <taxon>Mytiloidea</taxon>
        <taxon>Mytilidae</taxon>
        <taxon>Mytilinae</taxon>
        <taxon>Mytilus</taxon>
    </lineage>
</organism>
<dbReference type="Gene3D" id="3.30.160.60">
    <property type="entry name" value="Classic Zinc Finger"/>
    <property type="match status" value="1"/>
</dbReference>
<keyword evidence="1" id="KW-0862">Zinc</keyword>
<feature type="compositionally biased region" description="Low complexity" evidence="2">
    <location>
        <begin position="268"/>
        <end position="290"/>
    </location>
</feature>
<proteinExistence type="predicted"/>
<evidence type="ECO:0000313" key="5">
    <source>
        <dbReference type="Proteomes" id="UP000596742"/>
    </source>
</evidence>